<keyword evidence="1" id="KW-1133">Transmembrane helix</keyword>
<comment type="caution">
    <text evidence="2">The sequence shown here is derived from an EMBL/GenBank/DDBJ whole genome shotgun (WGS) entry which is preliminary data.</text>
</comment>
<gene>
    <name evidence="2" type="ORF">EV385_0604</name>
</gene>
<feature type="transmembrane region" description="Helical" evidence="1">
    <location>
        <begin position="193"/>
        <end position="213"/>
    </location>
</feature>
<feature type="transmembrane region" description="Helical" evidence="1">
    <location>
        <begin position="86"/>
        <end position="112"/>
    </location>
</feature>
<accession>A0A4Q7ZEZ9</accession>
<reference evidence="2 3" key="1">
    <citation type="submission" date="2019-02" db="EMBL/GenBank/DDBJ databases">
        <title>Sequencing the genomes of 1000 actinobacteria strains.</title>
        <authorList>
            <person name="Klenk H.-P."/>
        </authorList>
    </citation>
    <scope>NUCLEOTIDE SEQUENCE [LARGE SCALE GENOMIC DNA]</scope>
    <source>
        <strain evidence="2 3">DSM 45162</strain>
    </source>
</reference>
<evidence type="ECO:0008006" key="4">
    <source>
        <dbReference type="Google" id="ProtNLM"/>
    </source>
</evidence>
<evidence type="ECO:0000256" key="1">
    <source>
        <dbReference type="SAM" id="Phobius"/>
    </source>
</evidence>
<dbReference type="Proteomes" id="UP000292564">
    <property type="component" value="Unassembled WGS sequence"/>
</dbReference>
<name>A0A4Q7ZEZ9_9ACTN</name>
<dbReference type="RefSeq" id="WP_130508046.1">
    <property type="nucleotide sequence ID" value="NZ_SHKY01000001.1"/>
</dbReference>
<protein>
    <recommendedName>
        <fullName evidence="4">Zn-dependent protease</fullName>
    </recommendedName>
</protein>
<dbReference type="OrthoDB" id="3289671at2"/>
<dbReference type="EMBL" id="SHKY01000001">
    <property type="protein sequence ID" value="RZU48874.1"/>
    <property type="molecule type" value="Genomic_DNA"/>
</dbReference>
<sequence>MLFALGQPVAFAGLLLAFLLGLLLRALAIRISARALGLTAPREPITPRPREDIDPFGAVAAAVAGAGWGKVLDVDEVPRFRGRGRAAAVFAVGPVTVLLAAQLVLLAFRLVFPDAFFYLDSLSPAQVLQGNFDAPYAEQFVLCLAVGLLAFGLMALIPMPPLDGFGLLWSAYRQPGQGMQGYRLWFEHKNVGVIILLVCSFFPLGGPFLLLPIDLVGTVFLRLWS</sequence>
<proteinExistence type="predicted"/>
<keyword evidence="1" id="KW-0812">Transmembrane</keyword>
<organism evidence="2 3">
    <name type="scientific">Krasilnikovia cinnamomea</name>
    <dbReference type="NCBI Taxonomy" id="349313"/>
    <lineage>
        <taxon>Bacteria</taxon>
        <taxon>Bacillati</taxon>
        <taxon>Actinomycetota</taxon>
        <taxon>Actinomycetes</taxon>
        <taxon>Micromonosporales</taxon>
        <taxon>Micromonosporaceae</taxon>
        <taxon>Krasilnikovia</taxon>
    </lineage>
</organism>
<evidence type="ECO:0000313" key="2">
    <source>
        <dbReference type="EMBL" id="RZU48874.1"/>
    </source>
</evidence>
<evidence type="ECO:0000313" key="3">
    <source>
        <dbReference type="Proteomes" id="UP000292564"/>
    </source>
</evidence>
<feature type="transmembrane region" description="Helical" evidence="1">
    <location>
        <begin position="139"/>
        <end position="172"/>
    </location>
</feature>
<keyword evidence="1" id="KW-0472">Membrane</keyword>
<dbReference type="AlphaFoldDB" id="A0A4Q7ZEZ9"/>
<keyword evidence="3" id="KW-1185">Reference proteome</keyword>